<organism evidence="2 3">
    <name type="scientific">Devosia yakushimensis</name>
    <dbReference type="NCBI Taxonomy" id="470028"/>
    <lineage>
        <taxon>Bacteria</taxon>
        <taxon>Pseudomonadati</taxon>
        <taxon>Pseudomonadota</taxon>
        <taxon>Alphaproteobacteria</taxon>
        <taxon>Hyphomicrobiales</taxon>
        <taxon>Devosiaceae</taxon>
        <taxon>Devosia</taxon>
    </lineage>
</organism>
<evidence type="ECO:0000313" key="2">
    <source>
        <dbReference type="EMBL" id="GLQ10183.1"/>
    </source>
</evidence>
<protein>
    <submittedName>
        <fullName evidence="2">Uncharacterized protein</fullName>
    </submittedName>
</protein>
<feature type="compositionally biased region" description="Basic and acidic residues" evidence="1">
    <location>
        <begin position="60"/>
        <end position="72"/>
    </location>
</feature>
<dbReference type="Proteomes" id="UP001161406">
    <property type="component" value="Unassembled WGS sequence"/>
</dbReference>
<sequence length="102" mass="10536">MGDGVIPAKAGIHAEAYPGAGWVRDTTDMDPGLRRDDAVGGEGSGQMIGAAPHPCPLPTRGRETMERMDGGSRHPLSSLPVEGRVRPLGGRDGATFAVKGAF</sequence>
<name>A0ABQ5UEW7_9HYPH</name>
<accession>A0ABQ5UEW7</accession>
<feature type="region of interest" description="Disordered" evidence="1">
    <location>
        <begin position="21"/>
        <end position="92"/>
    </location>
</feature>
<proteinExistence type="predicted"/>
<keyword evidence="3" id="KW-1185">Reference proteome</keyword>
<comment type="caution">
    <text evidence="2">The sequence shown here is derived from an EMBL/GenBank/DDBJ whole genome shotgun (WGS) entry which is preliminary data.</text>
</comment>
<evidence type="ECO:0000313" key="3">
    <source>
        <dbReference type="Proteomes" id="UP001161406"/>
    </source>
</evidence>
<reference evidence="2" key="2">
    <citation type="submission" date="2023-01" db="EMBL/GenBank/DDBJ databases">
        <title>Draft genome sequence of Devosia yakushimensis strain NBRC 103855.</title>
        <authorList>
            <person name="Sun Q."/>
            <person name="Mori K."/>
        </authorList>
    </citation>
    <scope>NUCLEOTIDE SEQUENCE</scope>
    <source>
        <strain evidence="2">NBRC 103855</strain>
    </source>
</reference>
<dbReference type="EMBL" id="BSNG01000001">
    <property type="protein sequence ID" value="GLQ10183.1"/>
    <property type="molecule type" value="Genomic_DNA"/>
</dbReference>
<gene>
    <name evidence="2" type="ORF">GCM10007913_21150</name>
</gene>
<evidence type="ECO:0000256" key="1">
    <source>
        <dbReference type="SAM" id="MobiDB-lite"/>
    </source>
</evidence>
<reference evidence="2" key="1">
    <citation type="journal article" date="2014" name="Int. J. Syst. Evol. Microbiol.">
        <title>Complete genome of a new Firmicutes species belonging to the dominant human colonic microbiota ('Ruminococcus bicirculans') reveals two chromosomes and a selective capacity to utilize plant glucans.</title>
        <authorList>
            <consortium name="NISC Comparative Sequencing Program"/>
            <person name="Wegmann U."/>
            <person name="Louis P."/>
            <person name="Goesmann A."/>
            <person name="Henrissat B."/>
            <person name="Duncan S.H."/>
            <person name="Flint H.J."/>
        </authorList>
    </citation>
    <scope>NUCLEOTIDE SEQUENCE</scope>
    <source>
        <strain evidence="2">NBRC 103855</strain>
    </source>
</reference>
<feature type="compositionally biased region" description="Basic and acidic residues" evidence="1">
    <location>
        <begin position="25"/>
        <end position="38"/>
    </location>
</feature>